<dbReference type="EMBL" id="FP565176">
    <property type="protein sequence ID" value="CBA16488.1"/>
    <property type="molecule type" value="Genomic_DNA"/>
</dbReference>
<dbReference type="KEGG" id="xal:XALC_2004"/>
<keyword evidence="2" id="KW-1185">Reference proteome</keyword>
<evidence type="ECO:0000313" key="2">
    <source>
        <dbReference type="Proteomes" id="UP000001890"/>
    </source>
</evidence>
<dbReference type="Proteomes" id="UP000001890">
    <property type="component" value="Chromosome"/>
</dbReference>
<gene>
    <name evidence="1" type="ordered locus">XALc_2004</name>
</gene>
<evidence type="ECO:0000313" key="1">
    <source>
        <dbReference type="EMBL" id="CBA16488.1"/>
    </source>
</evidence>
<protein>
    <submittedName>
        <fullName evidence="1">Uncharacterized protein</fullName>
    </submittedName>
</protein>
<dbReference type="GeneID" id="57877309"/>
<dbReference type="OrthoDB" id="5999169at2"/>
<dbReference type="RefSeq" id="WP_012916488.1">
    <property type="nucleotide sequence ID" value="NC_013722.1"/>
</dbReference>
<dbReference type="PATRIC" id="fig|29447.3.peg.1961"/>
<sequence length="65" mass="7255">MAKYDLKLKPIAQFKPSLQVLVHAANAYVAASAAERRNPGYRAYVVAVWVDGVRVETGPFRPLQR</sequence>
<proteinExistence type="predicted"/>
<reference evidence="1 2" key="1">
    <citation type="journal article" date="2009" name="BMC Genomics">
        <title>The complete genome sequence of Xanthomonas albilineans provides new insights into the reductive genome evolution of the xylem-limited Xanthomonadaceae.</title>
        <authorList>
            <person name="Pieretti I."/>
            <person name="Royer M."/>
            <person name="Barbe V."/>
            <person name="Carrere S."/>
            <person name="Koebnik R."/>
            <person name="Cociancich S."/>
            <person name="Couloux A."/>
            <person name="Darrasse A."/>
            <person name="Gouzy J."/>
            <person name="Jacques M.A."/>
            <person name="Lauber E."/>
            <person name="Manceau C."/>
            <person name="Mangenot S."/>
            <person name="Poussier S."/>
            <person name="Segurens B."/>
            <person name="Szurek B."/>
            <person name="Verdier V."/>
            <person name="Arlat M."/>
            <person name="Rott P."/>
        </authorList>
    </citation>
    <scope>NUCLEOTIDE SEQUENCE [LARGE SCALE GENOMIC DNA]</scope>
    <source>
        <strain evidence="2">GPE PC73 / CFBP 7063</strain>
    </source>
</reference>
<name>D2U8U4_XANAP</name>
<dbReference type="AlphaFoldDB" id="D2U8U4"/>
<organism evidence="1 2">
    <name type="scientific">Xanthomonas albilineans (strain GPE PC73 / CFBP 7063)</name>
    <dbReference type="NCBI Taxonomy" id="380358"/>
    <lineage>
        <taxon>Bacteria</taxon>
        <taxon>Pseudomonadati</taxon>
        <taxon>Pseudomonadota</taxon>
        <taxon>Gammaproteobacteria</taxon>
        <taxon>Lysobacterales</taxon>
        <taxon>Lysobacteraceae</taxon>
        <taxon>Xanthomonas</taxon>
    </lineage>
</organism>
<accession>D2U8U4</accession>